<feature type="signal peptide" evidence="1">
    <location>
        <begin position="1"/>
        <end position="23"/>
    </location>
</feature>
<sequence length="261" mass="28364">MASFYKTLAVCLMAFSGLQSVAGSDKTYTWTAEGVTADAYLSVKLARNGKLPVHISDVAKDDQLVATLKTTIEGTEDGRAVQNCRQLIESKETLKDLFYRVLEPTAKGERDYRQLLQASLDEGLEAFKPKEYPKTTAKWQELWTNPDFANLAYLLSSNSTKVGCVIGTCTGEQTLPPDPPSEEGETTVEMELLICDLDPPATKNQAPFDEEYFTGLIERTAKLASMTEDDLKAPTNDGTAAAAVPTIMFAGLVAMLTAISA</sequence>
<evidence type="ECO:0000313" key="3">
    <source>
        <dbReference type="Proteomes" id="UP000030750"/>
    </source>
</evidence>
<reference evidence="2" key="1">
    <citation type="submission" date="2013-10" db="EMBL/GenBank/DDBJ databases">
        <title>Genomic analysis of the causative agents of coccidiosis in chickens.</title>
        <authorList>
            <person name="Reid A.J."/>
            <person name="Blake D."/>
            <person name="Billington K."/>
            <person name="Browne H."/>
            <person name="Dunn M."/>
            <person name="Hung S."/>
            <person name="Kawahara F."/>
            <person name="Miranda-Saavedra D."/>
            <person name="Mourier T."/>
            <person name="Nagra H."/>
            <person name="Otto T.D."/>
            <person name="Rawlings N."/>
            <person name="Sanchez A."/>
            <person name="Sanders M."/>
            <person name="Subramaniam C."/>
            <person name="Tay Y."/>
            <person name="Dear P."/>
            <person name="Doerig C."/>
            <person name="Gruber A."/>
            <person name="Parkinson J."/>
            <person name="Shirley M."/>
            <person name="Wan K.L."/>
            <person name="Berriman M."/>
            <person name="Tomley F."/>
            <person name="Pain A."/>
        </authorList>
    </citation>
    <scope>NUCLEOTIDE SEQUENCE [LARGE SCALE GENOMIC DNA]</scope>
    <source>
        <strain evidence="2">Houghton</strain>
    </source>
</reference>
<accession>U6L624</accession>
<dbReference type="AlphaFoldDB" id="U6L624"/>
<dbReference type="EMBL" id="HG710173">
    <property type="protein sequence ID" value="CDJ45601.1"/>
    <property type="molecule type" value="Genomic_DNA"/>
</dbReference>
<gene>
    <name evidence="2" type="ORF">EBH_0033340</name>
</gene>
<feature type="chain" id="PRO_5004673344" evidence="1">
    <location>
        <begin position="24"/>
        <end position="261"/>
    </location>
</feature>
<dbReference type="Proteomes" id="UP000030750">
    <property type="component" value="Unassembled WGS sequence"/>
</dbReference>
<evidence type="ECO:0000313" key="2">
    <source>
        <dbReference type="EMBL" id="CDJ45601.1"/>
    </source>
</evidence>
<organism evidence="2 3">
    <name type="scientific">Eimeria brunetti</name>
    <dbReference type="NCBI Taxonomy" id="51314"/>
    <lineage>
        <taxon>Eukaryota</taxon>
        <taxon>Sar</taxon>
        <taxon>Alveolata</taxon>
        <taxon>Apicomplexa</taxon>
        <taxon>Conoidasida</taxon>
        <taxon>Coccidia</taxon>
        <taxon>Eucoccidiorida</taxon>
        <taxon>Eimeriorina</taxon>
        <taxon>Eimeriidae</taxon>
        <taxon>Eimeria</taxon>
    </lineage>
</organism>
<dbReference type="VEuPathDB" id="ToxoDB:EBH_0033340"/>
<proteinExistence type="predicted"/>
<keyword evidence="1" id="KW-0732">Signal</keyword>
<protein>
    <submittedName>
        <fullName evidence="2">SAG family member</fullName>
    </submittedName>
</protein>
<keyword evidence="3" id="KW-1185">Reference proteome</keyword>
<evidence type="ECO:0000256" key="1">
    <source>
        <dbReference type="SAM" id="SignalP"/>
    </source>
</evidence>
<reference evidence="2" key="2">
    <citation type="submission" date="2013-10" db="EMBL/GenBank/DDBJ databases">
        <authorList>
            <person name="Aslett M."/>
        </authorList>
    </citation>
    <scope>NUCLEOTIDE SEQUENCE [LARGE SCALE GENOMIC DNA]</scope>
    <source>
        <strain evidence="2">Houghton</strain>
    </source>
</reference>
<name>U6L624_9EIME</name>